<dbReference type="Pfam" id="PF06097">
    <property type="entry name" value="DUF945"/>
    <property type="match status" value="1"/>
</dbReference>
<evidence type="ECO:0000313" key="2">
    <source>
        <dbReference type="EMBL" id="AUI67904.1"/>
    </source>
</evidence>
<sequence length="484" mass="52622">MKKLLHLSIITVLAGSVTLSLPVYADKKKTEEPAKEVAKETKSESDLQGFSVTHTVGGKAQPTAKVDSDPLALLGALKQDLIAQLAKGKPLEMTTEIKPIFSSELAKTLKGLPPITVKTNVGADGQGVSDVSVPAYKYEGTKKGEKGVIDWQGLTGQVKFPEDFSTMSQAFELAGATIDIEDTFKATLAKTTFSADLDADLYPTKLNFNLPSLEGGDKDVQFVFNKILVDFTGGKGTSGLELGKGSFSIADVNVDNKAEESQFKLNNLSVKFDTQEEKEVANYTLNFSLDKFFASQEEIDLSFLSNIELRKLDIAALLEIQKTASEMRKQQMAGKMDESMMGMAMMGSLMQALPKLMAKSPEIAMTKLNLKTEEGQLDGGFSISLDGSKPLKMDDSAAMLNALSGQADFVIDKGLIEQLMWMQMGSGEEMTEEQEKQMQTMIDQQIEDVVKQGLLVPTGEQFKLNATLKAGKLMVNGKEMPLPM</sequence>
<proteinExistence type="predicted"/>
<keyword evidence="3" id="KW-1185">Reference proteome</keyword>
<feature type="chain" id="PRO_5014718459" evidence="1">
    <location>
        <begin position="26"/>
        <end position="484"/>
    </location>
</feature>
<gene>
    <name evidence="2" type="ORF">BLE401_03755</name>
</gene>
<name>A0A2N9YBX9_9GAMM</name>
<evidence type="ECO:0000256" key="1">
    <source>
        <dbReference type="SAM" id="SignalP"/>
    </source>
</evidence>
<dbReference type="STRING" id="288004.AL038_02285"/>
<feature type="signal peptide" evidence="1">
    <location>
        <begin position="1"/>
        <end position="25"/>
    </location>
</feature>
<dbReference type="EMBL" id="CP018889">
    <property type="protein sequence ID" value="AUI67904.1"/>
    <property type="molecule type" value="Genomic_DNA"/>
</dbReference>
<dbReference type="KEGG" id="blep:AL038_02285"/>
<reference evidence="3" key="1">
    <citation type="submission" date="2016-12" db="EMBL/GenBank/DDBJ databases">
        <title>Complete Genome Sequence of Beggiatoa leptomitiformis D-401.</title>
        <authorList>
            <person name="Fomenkov A."/>
            <person name="Vincze T."/>
            <person name="Grabovich M."/>
            <person name="Anton B.P."/>
            <person name="Dubinina G."/>
            <person name="Orlova M."/>
            <person name="Belousova E."/>
            <person name="Roberts R.J."/>
        </authorList>
    </citation>
    <scope>NUCLEOTIDE SEQUENCE [LARGE SCALE GENOMIC DNA]</scope>
    <source>
        <strain evidence="3">D-401</strain>
    </source>
</reference>
<dbReference type="InterPro" id="IPR010352">
    <property type="entry name" value="DUF945"/>
</dbReference>
<protein>
    <submittedName>
        <fullName evidence="2">DUF945 family protein</fullName>
    </submittedName>
</protein>
<dbReference type="AlphaFoldDB" id="A0A2N9YBX9"/>
<accession>A0A2N9YBX9</accession>
<dbReference type="RefSeq" id="WP_062148405.1">
    <property type="nucleotide sequence ID" value="NZ_CP012373.2"/>
</dbReference>
<evidence type="ECO:0000313" key="3">
    <source>
        <dbReference type="Proteomes" id="UP000234271"/>
    </source>
</evidence>
<dbReference type="OrthoDB" id="5444681at2"/>
<keyword evidence="1" id="KW-0732">Signal</keyword>
<organism evidence="2 3">
    <name type="scientific">Beggiatoa leptomitoformis</name>
    <dbReference type="NCBI Taxonomy" id="288004"/>
    <lineage>
        <taxon>Bacteria</taxon>
        <taxon>Pseudomonadati</taxon>
        <taxon>Pseudomonadota</taxon>
        <taxon>Gammaproteobacteria</taxon>
        <taxon>Thiotrichales</taxon>
        <taxon>Thiotrichaceae</taxon>
        <taxon>Beggiatoa</taxon>
    </lineage>
</organism>
<dbReference type="Proteomes" id="UP000234271">
    <property type="component" value="Chromosome"/>
</dbReference>